<accession>L8X0W6</accession>
<keyword evidence="2" id="KW-1185">Reference proteome</keyword>
<dbReference type="AlphaFoldDB" id="L8X0W6"/>
<dbReference type="HOGENOM" id="CLU_1099133_0_0_1"/>
<gene>
    <name evidence="1" type="ORF">AG1IA_03715</name>
</gene>
<name>L8X0W6_THACA</name>
<sequence length="253" mass="28288">MLETGMPIIGLIEEDYDQTKLLWNLGGAKKPLSTLVYSGFENLLVRIRRIWIARRALGSTPRALPSATPNVPGYPPAVALQRFWGPRRRDSHEILCRGGPWELSRALRFGRTLNEMTLLRDIDLVISARPPYCSLGLCASSVFYCCSKSKTQRVTPARRASSHYDPTNPDCSARTLYKAIIPGALPRFSGPRTDCNAAYARFRPHNAAHLYCWFIQGLQRTAFCLTFSIFTPISAARGQVTEASTRNRKASIP</sequence>
<comment type="caution">
    <text evidence="1">The sequence shown here is derived from an EMBL/GenBank/DDBJ whole genome shotgun (WGS) entry which is preliminary data.</text>
</comment>
<dbReference type="EMBL" id="AFRT01000878">
    <property type="protein sequence ID" value="ELU42254.1"/>
    <property type="molecule type" value="Genomic_DNA"/>
</dbReference>
<evidence type="ECO:0000313" key="1">
    <source>
        <dbReference type="EMBL" id="ELU42254.1"/>
    </source>
</evidence>
<reference evidence="1 2" key="1">
    <citation type="journal article" date="2013" name="Nat. Commun.">
        <title>The evolution and pathogenic mechanisms of the rice sheath blight pathogen.</title>
        <authorList>
            <person name="Zheng A."/>
            <person name="Lin R."/>
            <person name="Xu L."/>
            <person name="Qin P."/>
            <person name="Tang C."/>
            <person name="Ai P."/>
            <person name="Zhang D."/>
            <person name="Liu Y."/>
            <person name="Sun Z."/>
            <person name="Feng H."/>
            <person name="Wang Y."/>
            <person name="Chen Y."/>
            <person name="Liang X."/>
            <person name="Fu R."/>
            <person name="Li Q."/>
            <person name="Zhang J."/>
            <person name="Yu X."/>
            <person name="Xie Z."/>
            <person name="Ding L."/>
            <person name="Guan P."/>
            <person name="Tang J."/>
            <person name="Liang Y."/>
            <person name="Wang S."/>
            <person name="Deng Q."/>
            <person name="Li S."/>
            <person name="Zhu J."/>
            <person name="Wang L."/>
            <person name="Liu H."/>
            <person name="Li P."/>
        </authorList>
    </citation>
    <scope>NUCLEOTIDE SEQUENCE [LARGE SCALE GENOMIC DNA]</scope>
    <source>
        <strain evidence="2">AG-1 IA</strain>
    </source>
</reference>
<proteinExistence type="predicted"/>
<dbReference type="Proteomes" id="UP000011668">
    <property type="component" value="Unassembled WGS sequence"/>
</dbReference>
<protein>
    <submittedName>
        <fullName evidence="1">Uncharacterized protein</fullName>
    </submittedName>
</protein>
<organism evidence="1 2">
    <name type="scientific">Thanatephorus cucumeris (strain AG1-IA)</name>
    <name type="common">Rice sheath blight fungus</name>
    <name type="synonym">Rhizoctonia solani</name>
    <dbReference type="NCBI Taxonomy" id="983506"/>
    <lineage>
        <taxon>Eukaryota</taxon>
        <taxon>Fungi</taxon>
        <taxon>Dikarya</taxon>
        <taxon>Basidiomycota</taxon>
        <taxon>Agaricomycotina</taxon>
        <taxon>Agaricomycetes</taxon>
        <taxon>Cantharellales</taxon>
        <taxon>Ceratobasidiaceae</taxon>
        <taxon>Rhizoctonia</taxon>
        <taxon>Rhizoctonia solani AG-1</taxon>
    </lineage>
</organism>
<evidence type="ECO:0000313" key="2">
    <source>
        <dbReference type="Proteomes" id="UP000011668"/>
    </source>
</evidence>